<dbReference type="PANTHER" id="PTHR23133:SF2">
    <property type="entry name" value="IMIDAZOLEGLYCEROL-PHOSPHATE DEHYDRATASE"/>
    <property type="match status" value="1"/>
</dbReference>
<evidence type="ECO:0000256" key="2">
    <source>
        <dbReference type="ARBA" id="ARBA00016664"/>
    </source>
</evidence>
<dbReference type="InterPro" id="IPR020565">
    <property type="entry name" value="ImidazoleglycerP_deHydtase_CS"/>
</dbReference>
<evidence type="ECO:0000256" key="4">
    <source>
        <dbReference type="ARBA" id="ARBA00023102"/>
    </source>
</evidence>
<accession>A0A6J6KQJ1</accession>
<evidence type="ECO:0000256" key="5">
    <source>
        <dbReference type="ARBA" id="ARBA00023239"/>
    </source>
</evidence>
<keyword evidence="4" id="KW-0368">Histidine biosynthesis</keyword>
<name>A0A6J6KQJ1_9ZZZZ</name>
<dbReference type="Pfam" id="PF00475">
    <property type="entry name" value="IGPD"/>
    <property type="match status" value="1"/>
</dbReference>
<dbReference type="InterPro" id="IPR000807">
    <property type="entry name" value="ImidazoleglycerolP_deHydtase"/>
</dbReference>
<dbReference type="GO" id="GO:0000105">
    <property type="term" value="P:L-histidine biosynthetic process"/>
    <property type="evidence" value="ECO:0007669"/>
    <property type="project" value="UniProtKB-UniPathway"/>
</dbReference>
<dbReference type="FunFam" id="3.30.230.40:FF:000003">
    <property type="entry name" value="Imidazoleglycerol-phosphate dehydratase HisB"/>
    <property type="match status" value="1"/>
</dbReference>
<comment type="pathway">
    <text evidence="1">Amino-acid biosynthesis; L-histidine biosynthesis; L-histidine from 5-phospho-alpha-D-ribose 1-diphosphate: step 6/9.</text>
</comment>
<dbReference type="AlphaFoldDB" id="A0A6J6KQJ1"/>
<reference evidence="6" key="1">
    <citation type="submission" date="2020-05" db="EMBL/GenBank/DDBJ databases">
        <authorList>
            <person name="Chiriac C."/>
            <person name="Salcher M."/>
            <person name="Ghai R."/>
            <person name="Kavagutti S V."/>
        </authorList>
    </citation>
    <scope>NUCLEOTIDE SEQUENCE</scope>
</reference>
<proteinExistence type="inferred from homology"/>
<dbReference type="PROSITE" id="PS00954">
    <property type="entry name" value="IGP_DEHYDRATASE_1"/>
    <property type="match status" value="1"/>
</dbReference>
<keyword evidence="5" id="KW-0456">Lyase</keyword>
<organism evidence="6">
    <name type="scientific">freshwater metagenome</name>
    <dbReference type="NCBI Taxonomy" id="449393"/>
    <lineage>
        <taxon>unclassified sequences</taxon>
        <taxon>metagenomes</taxon>
        <taxon>ecological metagenomes</taxon>
    </lineage>
</organism>
<keyword evidence="3" id="KW-0028">Amino-acid biosynthesis</keyword>
<evidence type="ECO:0000256" key="1">
    <source>
        <dbReference type="ARBA" id="ARBA00005047"/>
    </source>
</evidence>
<dbReference type="SUPFAM" id="SSF54211">
    <property type="entry name" value="Ribosomal protein S5 domain 2-like"/>
    <property type="match status" value="2"/>
</dbReference>
<protein>
    <recommendedName>
        <fullName evidence="2">Imidazoleglycerol-phosphate dehydratase</fullName>
    </recommendedName>
</protein>
<evidence type="ECO:0000256" key="3">
    <source>
        <dbReference type="ARBA" id="ARBA00022605"/>
    </source>
</evidence>
<dbReference type="NCBIfam" id="NF002114">
    <property type="entry name" value="PRK00951.2-4"/>
    <property type="match status" value="1"/>
</dbReference>
<dbReference type="CDD" id="cd07914">
    <property type="entry name" value="IGPD"/>
    <property type="match status" value="1"/>
</dbReference>
<dbReference type="HAMAP" id="MF_00076">
    <property type="entry name" value="HisB"/>
    <property type="match status" value="1"/>
</dbReference>
<dbReference type="NCBIfam" id="NF002111">
    <property type="entry name" value="PRK00951.2-1"/>
    <property type="match status" value="1"/>
</dbReference>
<dbReference type="GO" id="GO:0004424">
    <property type="term" value="F:imidazoleglycerol-phosphate dehydratase activity"/>
    <property type="evidence" value="ECO:0007669"/>
    <property type="project" value="InterPro"/>
</dbReference>
<dbReference type="EMBL" id="CAEZWJ010000012">
    <property type="protein sequence ID" value="CAB4650773.1"/>
    <property type="molecule type" value="Genomic_DNA"/>
</dbReference>
<dbReference type="InterPro" id="IPR038494">
    <property type="entry name" value="IGPD_sf"/>
</dbReference>
<gene>
    <name evidence="6" type="ORF">UFOPK2214_00573</name>
</gene>
<dbReference type="PROSITE" id="PS00955">
    <property type="entry name" value="IGP_DEHYDRATASE_2"/>
    <property type="match status" value="1"/>
</dbReference>
<dbReference type="InterPro" id="IPR020568">
    <property type="entry name" value="Ribosomal_Su5_D2-typ_SF"/>
</dbReference>
<evidence type="ECO:0000313" key="6">
    <source>
        <dbReference type="EMBL" id="CAB4650773.1"/>
    </source>
</evidence>
<sequence>MSGENREMARTALISRSTKETSIEVSINLDGSGIADISTGIPFYDHMLEQLARHSGFDLSIQAKGDLHIDTHHTVEDVAICVGEALHKALGDKAGVRRFASGSYPLDEALVEIALDLSGRPFVAWNVELPECLPLGNPAFDPSLAEHAISSLATSALITLHVNLKAGRNVHHIIEATFKGLARSLRDAVRVDSAGVPSTKGVLS</sequence>
<dbReference type="UniPathway" id="UPA00031">
    <property type="reaction ID" value="UER00011"/>
</dbReference>
<dbReference type="FunFam" id="3.30.230.40:FF:000001">
    <property type="entry name" value="Imidazoleglycerol-phosphate dehydratase HisB"/>
    <property type="match status" value="1"/>
</dbReference>
<dbReference type="Gene3D" id="3.30.230.40">
    <property type="entry name" value="Imidazole glycerol phosphate dehydratase, domain 1"/>
    <property type="match status" value="2"/>
</dbReference>
<dbReference type="PANTHER" id="PTHR23133">
    <property type="entry name" value="IMIDAZOLEGLYCEROL-PHOSPHATE DEHYDRATASE HIS7"/>
    <property type="match status" value="1"/>
</dbReference>